<keyword evidence="3" id="KW-1133">Transmembrane helix</keyword>
<evidence type="ECO:0000256" key="3">
    <source>
        <dbReference type="SAM" id="Phobius"/>
    </source>
</evidence>
<dbReference type="EMBL" id="CP031264">
    <property type="protein sequence ID" value="AXI79892.1"/>
    <property type="molecule type" value="Genomic_DNA"/>
</dbReference>
<dbReference type="Pfam" id="PF14257">
    <property type="entry name" value="DUF4349"/>
    <property type="match status" value="1"/>
</dbReference>
<organism evidence="5 6">
    <name type="scientific">Peterkaempfera bronchialis</name>
    <dbReference type="NCBI Taxonomy" id="2126346"/>
    <lineage>
        <taxon>Bacteria</taxon>
        <taxon>Bacillati</taxon>
        <taxon>Actinomycetota</taxon>
        <taxon>Actinomycetes</taxon>
        <taxon>Kitasatosporales</taxon>
        <taxon>Streptomycetaceae</taxon>
        <taxon>Peterkaempfera</taxon>
    </lineage>
</organism>
<protein>
    <submittedName>
        <fullName evidence="5">DUF4349 domain-containing protein</fullName>
    </submittedName>
</protein>
<feature type="region of interest" description="Disordered" evidence="2">
    <location>
        <begin position="68"/>
        <end position="93"/>
    </location>
</feature>
<feature type="compositionally biased region" description="Basic and acidic residues" evidence="2">
    <location>
        <begin position="349"/>
        <end position="365"/>
    </location>
</feature>
<evidence type="ECO:0000313" key="5">
    <source>
        <dbReference type="EMBL" id="AXI79892.1"/>
    </source>
</evidence>
<feature type="region of interest" description="Disordered" evidence="2">
    <location>
        <begin position="338"/>
        <end position="365"/>
    </location>
</feature>
<dbReference type="AlphaFoldDB" id="A0A345T1N7"/>
<keyword evidence="3" id="KW-0472">Membrane</keyword>
<keyword evidence="6" id="KW-1185">Reference proteome</keyword>
<feature type="transmembrane region" description="Helical" evidence="3">
    <location>
        <begin position="305"/>
        <end position="327"/>
    </location>
</feature>
<keyword evidence="3" id="KW-0812">Transmembrane</keyword>
<name>A0A345T1N7_9ACTN</name>
<gene>
    <name evidence="5" type="ORF">C7M71_023305</name>
</gene>
<dbReference type="KEGG" id="stri:C7M71_023305"/>
<dbReference type="InterPro" id="IPR025645">
    <property type="entry name" value="DUF4349"/>
</dbReference>
<feature type="coiled-coil region" evidence="1">
    <location>
        <begin position="228"/>
        <end position="255"/>
    </location>
</feature>
<keyword evidence="1" id="KW-0175">Coiled coil</keyword>
<evidence type="ECO:0000256" key="1">
    <source>
        <dbReference type="SAM" id="Coils"/>
    </source>
</evidence>
<sequence length="365" mass="37783">MRRPEPAPVAGGPRGQATAEWRGWHRTRGYRMGGRAGAAAGGVLLAALALLGSGCSADSSAKDEASARSAVGKADRPAAKVAPSGPAALAGGPSAAATAGRSIAYTAELRLEVKDVPAALERLRSMTSAAGGYVSSENLDRGSFEEAAADQESSWVEGASEVVVKVPSAAFDRTLDTFGGLGKVLQRHREAADVTDQVVDVESRLKTQRASVQRVRALMGEATTITEVVALESELSRREADLESLERQQQELASKTSLSTITVGLSSVAPPASAPAAKENRGFWGSVGHALAAGWHALYATVRGVLVVLAAVAPFALVLVPAGWLAVRLRRRHGTAAPALAEPAAAVEPAERPEYPAHPERADNG</sequence>
<feature type="compositionally biased region" description="Low complexity" evidence="2">
    <location>
        <begin position="82"/>
        <end position="93"/>
    </location>
</feature>
<evidence type="ECO:0000313" key="6">
    <source>
        <dbReference type="Proteomes" id="UP000249340"/>
    </source>
</evidence>
<accession>A0A345T1N7</accession>
<dbReference type="OrthoDB" id="186919at2"/>
<feature type="domain" description="DUF4349" evidence="4">
    <location>
        <begin position="101"/>
        <end position="327"/>
    </location>
</feature>
<feature type="region of interest" description="Disordered" evidence="2">
    <location>
        <begin position="1"/>
        <end position="20"/>
    </location>
</feature>
<reference evidence="6" key="1">
    <citation type="submission" date="2018-07" db="EMBL/GenBank/DDBJ databases">
        <title>Streptacidiphilus bronchialis DSM 106435 chromosome.</title>
        <authorList>
            <person name="Batra D."/>
            <person name="Gulvik C.A."/>
        </authorList>
    </citation>
    <scope>NUCLEOTIDE SEQUENCE [LARGE SCALE GENOMIC DNA]</scope>
    <source>
        <strain evidence="6">DSM 106435</strain>
    </source>
</reference>
<dbReference type="Proteomes" id="UP000249340">
    <property type="component" value="Chromosome"/>
</dbReference>
<feature type="compositionally biased region" description="Low complexity" evidence="2">
    <location>
        <begin position="338"/>
        <end position="348"/>
    </location>
</feature>
<evidence type="ECO:0000259" key="4">
    <source>
        <dbReference type="Pfam" id="PF14257"/>
    </source>
</evidence>
<proteinExistence type="predicted"/>
<evidence type="ECO:0000256" key="2">
    <source>
        <dbReference type="SAM" id="MobiDB-lite"/>
    </source>
</evidence>